<comment type="caution">
    <text evidence="2">The sequence shown here is derived from an EMBL/GenBank/DDBJ whole genome shotgun (WGS) entry which is preliminary data.</text>
</comment>
<evidence type="ECO:0000313" key="3">
    <source>
        <dbReference type="Proteomes" id="UP000299102"/>
    </source>
</evidence>
<feature type="compositionally biased region" description="Basic and acidic residues" evidence="1">
    <location>
        <begin position="36"/>
        <end position="45"/>
    </location>
</feature>
<accession>A0A4C1TA13</accession>
<protein>
    <submittedName>
        <fullName evidence="2">Uncharacterized protein</fullName>
    </submittedName>
</protein>
<feature type="region of interest" description="Disordered" evidence="1">
    <location>
        <begin position="18"/>
        <end position="47"/>
    </location>
</feature>
<evidence type="ECO:0000313" key="2">
    <source>
        <dbReference type="EMBL" id="GBP11005.1"/>
    </source>
</evidence>
<evidence type="ECO:0000256" key="1">
    <source>
        <dbReference type="SAM" id="MobiDB-lite"/>
    </source>
</evidence>
<organism evidence="2 3">
    <name type="scientific">Eumeta variegata</name>
    <name type="common">Bagworm moth</name>
    <name type="synonym">Eumeta japonica</name>
    <dbReference type="NCBI Taxonomy" id="151549"/>
    <lineage>
        <taxon>Eukaryota</taxon>
        <taxon>Metazoa</taxon>
        <taxon>Ecdysozoa</taxon>
        <taxon>Arthropoda</taxon>
        <taxon>Hexapoda</taxon>
        <taxon>Insecta</taxon>
        <taxon>Pterygota</taxon>
        <taxon>Neoptera</taxon>
        <taxon>Endopterygota</taxon>
        <taxon>Lepidoptera</taxon>
        <taxon>Glossata</taxon>
        <taxon>Ditrysia</taxon>
        <taxon>Tineoidea</taxon>
        <taxon>Psychidae</taxon>
        <taxon>Oiketicinae</taxon>
        <taxon>Eumeta</taxon>
    </lineage>
</organism>
<reference evidence="2 3" key="1">
    <citation type="journal article" date="2019" name="Commun. Biol.">
        <title>The bagworm genome reveals a unique fibroin gene that provides high tensile strength.</title>
        <authorList>
            <person name="Kono N."/>
            <person name="Nakamura H."/>
            <person name="Ohtoshi R."/>
            <person name="Tomita M."/>
            <person name="Numata K."/>
            <person name="Arakawa K."/>
        </authorList>
    </citation>
    <scope>NUCLEOTIDE SEQUENCE [LARGE SCALE GENOMIC DNA]</scope>
</reference>
<gene>
    <name evidence="2" type="ORF">EVAR_79685_1</name>
</gene>
<dbReference type="Proteomes" id="UP000299102">
    <property type="component" value="Unassembled WGS sequence"/>
</dbReference>
<dbReference type="AlphaFoldDB" id="A0A4C1TA13"/>
<proteinExistence type="predicted"/>
<keyword evidence="3" id="KW-1185">Reference proteome</keyword>
<sequence>MAAGKTKTRYYRIKPDARRDEARDIQSDAGRIGQRARGDASEAARRGRHFSIAVEGAPRRTLLKHKPRIEMARGRAPRACYMSNGRMNSERALYLIELCNERSSAE</sequence>
<name>A0A4C1TA13_EUMVA</name>
<dbReference type="EMBL" id="BGZK01000044">
    <property type="protein sequence ID" value="GBP11005.1"/>
    <property type="molecule type" value="Genomic_DNA"/>
</dbReference>